<evidence type="ECO:0000256" key="2">
    <source>
        <dbReference type="ARBA" id="ARBA00022741"/>
    </source>
</evidence>
<dbReference type="InterPro" id="IPR013815">
    <property type="entry name" value="ATP_grasp_subdomain_1"/>
</dbReference>
<evidence type="ECO:0000256" key="3">
    <source>
        <dbReference type="ARBA" id="ARBA00022755"/>
    </source>
</evidence>
<evidence type="ECO:0000256" key="5">
    <source>
        <dbReference type="PROSITE-ProRule" id="PRU00409"/>
    </source>
</evidence>
<evidence type="ECO:0000313" key="7">
    <source>
        <dbReference type="EMBL" id="QIK76797.1"/>
    </source>
</evidence>
<keyword evidence="4 5" id="KW-0067">ATP-binding</keyword>
<dbReference type="EMBL" id="CP049866">
    <property type="protein sequence ID" value="QIK76797.1"/>
    <property type="molecule type" value="Genomic_DNA"/>
</dbReference>
<dbReference type="PROSITE" id="PS50975">
    <property type="entry name" value="ATP_GRASP"/>
    <property type="match status" value="1"/>
</dbReference>
<evidence type="ECO:0000256" key="4">
    <source>
        <dbReference type="ARBA" id="ARBA00022840"/>
    </source>
</evidence>
<keyword evidence="2 5" id="KW-0547">Nucleotide-binding</keyword>
<keyword evidence="3" id="KW-0658">Purine biosynthesis</keyword>
<name>A0A6G7YJ91_9ACTN</name>
<proteinExistence type="predicted"/>
<dbReference type="GO" id="GO:0016874">
    <property type="term" value="F:ligase activity"/>
    <property type="evidence" value="ECO:0007669"/>
    <property type="project" value="UniProtKB-KW"/>
</dbReference>
<dbReference type="GO" id="GO:0046872">
    <property type="term" value="F:metal ion binding"/>
    <property type="evidence" value="ECO:0007669"/>
    <property type="project" value="InterPro"/>
</dbReference>
<keyword evidence="8" id="KW-1185">Reference proteome</keyword>
<dbReference type="AlphaFoldDB" id="A0A6G7YJ91"/>
<evidence type="ECO:0000256" key="1">
    <source>
        <dbReference type="ARBA" id="ARBA00022598"/>
    </source>
</evidence>
<dbReference type="RefSeq" id="WP_166320481.1">
    <property type="nucleotide sequence ID" value="NZ_CP049866.1"/>
</dbReference>
<evidence type="ECO:0000259" key="6">
    <source>
        <dbReference type="PROSITE" id="PS50975"/>
    </source>
</evidence>
<reference evidence="7 8" key="1">
    <citation type="submission" date="2020-03" db="EMBL/GenBank/DDBJ databases">
        <title>Nocardioides sp. nov., isolated from fish.</title>
        <authorList>
            <person name="Hyun D.-W."/>
            <person name="Bae J.-W."/>
        </authorList>
    </citation>
    <scope>NUCLEOTIDE SEQUENCE [LARGE SCALE GENOMIC DNA]</scope>
    <source>
        <strain evidence="7 8">HDW12A</strain>
    </source>
</reference>
<feature type="domain" description="ATP-grasp" evidence="6">
    <location>
        <begin position="114"/>
        <end position="307"/>
    </location>
</feature>
<keyword evidence="1" id="KW-0436">Ligase</keyword>
<dbReference type="PANTHER" id="PTHR43585:SF2">
    <property type="entry name" value="ATP-GRASP ENZYME FSQD"/>
    <property type="match status" value="1"/>
</dbReference>
<dbReference type="Pfam" id="PF18603">
    <property type="entry name" value="LAL_C2"/>
    <property type="match status" value="1"/>
</dbReference>
<gene>
    <name evidence="7" type="ORF">G7071_16550</name>
</gene>
<dbReference type="PANTHER" id="PTHR43585">
    <property type="entry name" value="FUMIPYRROLE BIOSYNTHESIS PROTEIN C"/>
    <property type="match status" value="1"/>
</dbReference>
<dbReference type="InterPro" id="IPR040570">
    <property type="entry name" value="LAL_C2"/>
</dbReference>
<dbReference type="Gene3D" id="3.30.1490.20">
    <property type="entry name" value="ATP-grasp fold, A domain"/>
    <property type="match status" value="1"/>
</dbReference>
<dbReference type="Gene3D" id="3.30.470.20">
    <property type="entry name" value="ATP-grasp fold, B domain"/>
    <property type="match status" value="1"/>
</dbReference>
<accession>A0A6G7YJ91</accession>
<dbReference type="Proteomes" id="UP000502035">
    <property type="component" value="Chromosome"/>
</dbReference>
<dbReference type="KEGG" id="npi:G7071_16550"/>
<dbReference type="InterPro" id="IPR003135">
    <property type="entry name" value="ATP-grasp_carboxylate-amine"/>
</dbReference>
<dbReference type="Pfam" id="PF02222">
    <property type="entry name" value="ATP-grasp"/>
    <property type="match status" value="1"/>
</dbReference>
<dbReference type="InterPro" id="IPR052032">
    <property type="entry name" value="ATP-dep_AA_Ligase"/>
</dbReference>
<dbReference type="GO" id="GO:0006164">
    <property type="term" value="P:purine nucleotide biosynthetic process"/>
    <property type="evidence" value="ECO:0007669"/>
    <property type="project" value="UniProtKB-KW"/>
</dbReference>
<dbReference type="InterPro" id="IPR011761">
    <property type="entry name" value="ATP-grasp"/>
</dbReference>
<dbReference type="GO" id="GO:0005524">
    <property type="term" value="F:ATP binding"/>
    <property type="evidence" value="ECO:0007669"/>
    <property type="project" value="UniProtKB-UniRule"/>
</dbReference>
<dbReference type="Gene3D" id="3.40.50.20">
    <property type="match status" value="1"/>
</dbReference>
<sequence length="409" mass="43114">MVPRVLLLGWKPEAAAKQLHELGARVVCVASLPEADAAFRAECVEEVVPVADPSNVEQVLAAVARAGYSLTQFDVVAGAYEFTVVPAAVVGQLAGARAQPVAVALALRDKLLQKTLVRSAGVAVARCEACESPDAVVEAIERVGGLPVVVKPLAGAGARDTYRLSSMVEVEEWVGAAAAEPCLVEEFVDGRELHLDGVVREGHVGVLAVSRYLSNVIDIRQGADVASVCLPPARNVELYAHAHSLVGQALHALGHLDGVFHLEAFEQSEGGLVFSECAGRVGGGRIDEVIRLATGVDLYRHWALAALGQIAHDCSSATTIVPDAQTYGFAHLTAPRGRIVSLPGTEELLERTGIVHAELKLSPGMSMDDSSRDSNTRAGRIIVRGSDPASVVDTLTDAVRWFRSAVVVD</sequence>
<dbReference type="SUPFAM" id="SSF56059">
    <property type="entry name" value="Glutathione synthetase ATP-binding domain-like"/>
    <property type="match status" value="1"/>
</dbReference>
<evidence type="ECO:0000313" key="8">
    <source>
        <dbReference type="Proteomes" id="UP000502035"/>
    </source>
</evidence>
<protein>
    <submittedName>
        <fullName evidence="7">ATP-grasp domain-containing protein</fullName>
    </submittedName>
</protein>
<organism evidence="7 8">
    <name type="scientific">Nocardioides piscis</name>
    <dbReference type="NCBI Taxonomy" id="2714938"/>
    <lineage>
        <taxon>Bacteria</taxon>
        <taxon>Bacillati</taxon>
        <taxon>Actinomycetota</taxon>
        <taxon>Actinomycetes</taxon>
        <taxon>Propionibacteriales</taxon>
        <taxon>Nocardioidaceae</taxon>
        <taxon>Nocardioides</taxon>
    </lineage>
</organism>